<proteinExistence type="predicted"/>
<dbReference type="Proteomes" id="UP000268014">
    <property type="component" value="Unassembled WGS sequence"/>
</dbReference>
<evidence type="ECO:0000313" key="1">
    <source>
        <dbReference type="EMBL" id="VDO22499.1"/>
    </source>
</evidence>
<evidence type="ECO:0000313" key="2">
    <source>
        <dbReference type="Proteomes" id="UP000268014"/>
    </source>
</evidence>
<protein>
    <submittedName>
        <fullName evidence="3">RNA-binding protein</fullName>
    </submittedName>
</protein>
<dbReference type="EMBL" id="UZAF01016177">
    <property type="protein sequence ID" value="VDO22499.1"/>
    <property type="molecule type" value="Genomic_DNA"/>
</dbReference>
<accession>A0A0N4W301</accession>
<organism evidence="3">
    <name type="scientific">Haemonchus placei</name>
    <name type="common">Barber's pole worm</name>
    <dbReference type="NCBI Taxonomy" id="6290"/>
    <lineage>
        <taxon>Eukaryota</taxon>
        <taxon>Metazoa</taxon>
        <taxon>Ecdysozoa</taxon>
        <taxon>Nematoda</taxon>
        <taxon>Chromadorea</taxon>
        <taxon>Rhabditida</taxon>
        <taxon>Rhabditina</taxon>
        <taxon>Rhabditomorpha</taxon>
        <taxon>Strongyloidea</taxon>
        <taxon>Trichostrongylidae</taxon>
        <taxon>Haemonchus</taxon>
    </lineage>
</organism>
<keyword evidence="2" id="KW-1185">Reference proteome</keyword>
<reference evidence="1 2" key="2">
    <citation type="submission" date="2018-11" db="EMBL/GenBank/DDBJ databases">
        <authorList>
            <consortium name="Pathogen Informatics"/>
        </authorList>
    </citation>
    <scope>NUCLEOTIDE SEQUENCE [LARGE SCALE GENOMIC DNA]</scope>
    <source>
        <strain evidence="1 2">MHpl1</strain>
    </source>
</reference>
<name>A0A0N4W301_HAEPC</name>
<dbReference type="AlphaFoldDB" id="A0A0N4W301"/>
<evidence type="ECO:0000313" key="3">
    <source>
        <dbReference type="WBParaSite" id="HPLM_0000414401-mRNA-1"/>
    </source>
</evidence>
<reference evidence="3" key="1">
    <citation type="submission" date="2017-02" db="UniProtKB">
        <authorList>
            <consortium name="WormBaseParasite"/>
        </authorList>
    </citation>
    <scope>IDENTIFICATION</scope>
</reference>
<dbReference type="WBParaSite" id="HPLM_0000414401-mRNA-1">
    <property type="protein sequence ID" value="HPLM_0000414401-mRNA-1"/>
    <property type="gene ID" value="HPLM_0000414401"/>
</dbReference>
<sequence>MSARRTRSVIGGTRIAIGKRGDTRKTRTMTARGVTDEATSAIDGKNGRDVMIVKRMIERIVIETETRKRIEIERTAIVKVDPQ</sequence>
<gene>
    <name evidence="1" type="ORF">HPLM_LOCUS4136</name>
</gene>